<evidence type="ECO:0000313" key="2">
    <source>
        <dbReference type="EMBL" id="EKE26414.1"/>
    </source>
</evidence>
<keyword evidence="1" id="KW-0472">Membrane</keyword>
<sequence length="326" mass="39193">MKIKIFTILFFIILIWWFFLFNSNKDKKKNSENLVNISVVLNGDFLMSVRHIIEYWMDNWIFKKHWINIDSKNFYAKNPKTDSLVINFWLISDIFDSFYKKNDITWLAFAGKDIPWYAFSNLKKEQLNSISNVWVTPRHKSEKVAGNKKNAKFIWELQLKSFWIESSTKTDYKFTLHDSDKIKNLNNKNIDVTFIKSANNPNLKNFLQIDPMDTDYNLFRVMYIKNSQLQKNKGSVVNFMKAFRESQESIIKNKETFFELLWKDPNSPLAKSKEWYYKDLKYSLENIDFFPDSNKIEKVFKLYNKVYDKNQNIDQLESMIDKTIKF</sequence>
<organism evidence="2">
    <name type="scientific">uncultured bacterium</name>
    <name type="common">gcode 4</name>
    <dbReference type="NCBI Taxonomy" id="1234023"/>
    <lineage>
        <taxon>Bacteria</taxon>
        <taxon>environmental samples</taxon>
    </lineage>
</organism>
<dbReference type="EMBL" id="AMFJ01000816">
    <property type="protein sequence ID" value="EKE26414.1"/>
    <property type="molecule type" value="Genomic_DNA"/>
</dbReference>
<keyword evidence="1" id="KW-1133">Transmembrane helix</keyword>
<name>K2G8F8_9BACT</name>
<evidence type="ECO:0000256" key="1">
    <source>
        <dbReference type="SAM" id="Phobius"/>
    </source>
</evidence>
<comment type="caution">
    <text evidence="2">The sequence shown here is derived from an EMBL/GenBank/DDBJ whole genome shotgun (WGS) entry which is preliminary data.</text>
</comment>
<reference evidence="2" key="1">
    <citation type="journal article" date="2012" name="Science">
        <title>Fermentation, hydrogen, and sulfur metabolism in multiple uncultivated bacterial phyla.</title>
        <authorList>
            <person name="Wrighton K.C."/>
            <person name="Thomas B.C."/>
            <person name="Sharon I."/>
            <person name="Miller C.S."/>
            <person name="Castelle C.J."/>
            <person name="VerBerkmoes N.C."/>
            <person name="Wilkins M.J."/>
            <person name="Hettich R.L."/>
            <person name="Lipton M.S."/>
            <person name="Williams K.H."/>
            <person name="Long P.E."/>
            <person name="Banfield J.F."/>
        </authorList>
    </citation>
    <scope>NUCLEOTIDE SEQUENCE [LARGE SCALE GENOMIC DNA]</scope>
</reference>
<proteinExistence type="predicted"/>
<feature type="transmembrane region" description="Helical" evidence="1">
    <location>
        <begin position="6"/>
        <end position="23"/>
    </location>
</feature>
<gene>
    <name evidence="2" type="ORF">ACD_4C00300G0005</name>
</gene>
<keyword evidence="1" id="KW-0812">Transmembrane</keyword>
<accession>K2G8F8</accession>
<dbReference type="AlphaFoldDB" id="K2G8F8"/>
<protein>
    <submittedName>
        <fullName evidence="2">Uncharacterized protein</fullName>
    </submittedName>
</protein>